<dbReference type="CDD" id="cd20293">
    <property type="entry name" value="cupin_HutD_N"/>
    <property type="match status" value="1"/>
</dbReference>
<evidence type="ECO:0000313" key="1">
    <source>
        <dbReference type="EMBL" id="SEL91182.1"/>
    </source>
</evidence>
<organism evidence="1 2">
    <name type="scientific">Paraburkholderia caballeronis</name>
    <dbReference type="NCBI Taxonomy" id="416943"/>
    <lineage>
        <taxon>Bacteria</taxon>
        <taxon>Pseudomonadati</taxon>
        <taxon>Pseudomonadota</taxon>
        <taxon>Betaproteobacteria</taxon>
        <taxon>Burkholderiales</taxon>
        <taxon>Burkholderiaceae</taxon>
        <taxon>Paraburkholderia</taxon>
    </lineage>
</organism>
<sequence length="225" mass="23856">MAAVQGEVRASVLRAAARVASPWKNGGGVTREVAAQRPARRAGDVAASALHDAFLWRVSVADVAAAGPFSRFDGVDRTLVLLDGGGMVLEAAAGAKHVLARPLDVARFAGEASIDARLTNGPTRDFNLMVRRAAVSATLDIWRGPTQRTLDADVVLLYCASGHASVMLDCDRHYALAQDDALRIDAPRALRCTATGAAALIVVQLRLLRDRRDASAEEPNEPNGR</sequence>
<proteinExistence type="predicted"/>
<dbReference type="InterPro" id="IPR011051">
    <property type="entry name" value="RmlC_Cupin_sf"/>
</dbReference>
<dbReference type="Pfam" id="PF05962">
    <property type="entry name" value="HutD"/>
    <property type="match status" value="1"/>
</dbReference>
<dbReference type="PANTHER" id="PTHR37943:SF1">
    <property type="entry name" value="PROTEIN VES"/>
    <property type="match status" value="1"/>
</dbReference>
<dbReference type="EMBL" id="FOAJ01000017">
    <property type="protein sequence ID" value="SEL91182.1"/>
    <property type="molecule type" value="Genomic_DNA"/>
</dbReference>
<dbReference type="InterPro" id="IPR014710">
    <property type="entry name" value="RmlC-like_jellyroll"/>
</dbReference>
<dbReference type="PANTHER" id="PTHR37943">
    <property type="entry name" value="PROTEIN VES"/>
    <property type="match status" value="1"/>
</dbReference>
<evidence type="ECO:0000313" key="2">
    <source>
        <dbReference type="Proteomes" id="UP000199120"/>
    </source>
</evidence>
<gene>
    <name evidence="1" type="ORF">SAMN05192542_117104</name>
</gene>
<dbReference type="Gene3D" id="2.60.120.10">
    <property type="entry name" value="Jelly Rolls"/>
    <property type="match status" value="1"/>
</dbReference>
<dbReference type="InterPro" id="IPR010282">
    <property type="entry name" value="Uncharacterised_HutD/Ves"/>
</dbReference>
<dbReference type="SUPFAM" id="SSF51182">
    <property type="entry name" value="RmlC-like cupins"/>
    <property type="match status" value="1"/>
</dbReference>
<keyword evidence="2" id="KW-1185">Reference proteome</keyword>
<accession>A0A1H7U261</accession>
<dbReference type="RefSeq" id="WP_090544995.1">
    <property type="nucleotide sequence ID" value="NZ_FNSR01000001.1"/>
</dbReference>
<name>A0A1H7U261_9BURK</name>
<dbReference type="OrthoDB" id="9800082at2"/>
<protein>
    <recommendedName>
        <fullName evidence="3">HutD family protein</fullName>
    </recommendedName>
</protein>
<dbReference type="Proteomes" id="UP000199120">
    <property type="component" value="Unassembled WGS sequence"/>
</dbReference>
<reference evidence="2" key="1">
    <citation type="submission" date="2016-10" db="EMBL/GenBank/DDBJ databases">
        <authorList>
            <person name="Varghese N."/>
            <person name="Submissions S."/>
        </authorList>
    </citation>
    <scope>NUCLEOTIDE SEQUENCE [LARGE SCALE GENOMIC DNA]</scope>
    <source>
        <strain evidence="2">LMG 26416</strain>
    </source>
</reference>
<dbReference type="STRING" id="416943.SAMN05445871_2346"/>
<dbReference type="AlphaFoldDB" id="A0A1H7U261"/>
<evidence type="ECO:0008006" key="3">
    <source>
        <dbReference type="Google" id="ProtNLM"/>
    </source>
</evidence>